<evidence type="ECO:0000313" key="3">
    <source>
        <dbReference type="Proteomes" id="UP001190700"/>
    </source>
</evidence>
<protein>
    <submittedName>
        <fullName evidence="2">Uncharacterized protein</fullName>
    </submittedName>
</protein>
<accession>A0AAE0BBG9</accession>
<comment type="caution">
    <text evidence="2">The sequence shown here is derived from an EMBL/GenBank/DDBJ whole genome shotgun (WGS) entry which is preliminary data.</text>
</comment>
<dbReference type="AlphaFoldDB" id="A0AAE0BBG9"/>
<organism evidence="2 3">
    <name type="scientific">Cymbomonas tetramitiformis</name>
    <dbReference type="NCBI Taxonomy" id="36881"/>
    <lineage>
        <taxon>Eukaryota</taxon>
        <taxon>Viridiplantae</taxon>
        <taxon>Chlorophyta</taxon>
        <taxon>Pyramimonadophyceae</taxon>
        <taxon>Pyramimonadales</taxon>
        <taxon>Pyramimonadaceae</taxon>
        <taxon>Cymbomonas</taxon>
    </lineage>
</organism>
<evidence type="ECO:0000256" key="1">
    <source>
        <dbReference type="SAM" id="Phobius"/>
    </source>
</evidence>
<feature type="transmembrane region" description="Helical" evidence="1">
    <location>
        <begin position="25"/>
        <end position="47"/>
    </location>
</feature>
<dbReference type="EMBL" id="LGRX02035940">
    <property type="protein sequence ID" value="KAK3232624.1"/>
    <property type="molecule type" value="Genomic_DNA"/>
</dbReference>
<reference evidence="2 3" key="1">
    <citation type="journal article" date="2015" name="Genome Biol. Evol.">
        <title>Comparative Genomics of a Bacterivorous Green Alga Reveals Evolutionary Causalities and Consequences of Phago-Mixotrophic Mode of Nutrition.</title>
        <authorList>
            <person name="Burns J.A."/>
            <person name="Paasch A."/>
            <person name="Narechania A."/>
            <person name="Kim E."/>
        </authorList>
    </citation>
    <scope>NUCLEOTIDE SEQUENCE [LARGE SCALE GENOMIC DNA]</scope>
    <source>
        <strain evidence="2 3">PLY_AMNH</strain>
    </source>
</reference>
<sequence>MLWVCYLRRCGQGGDVACAEAVPAALLYVAVFGVMIPVIGCLAPRVLGEYFGGYRMATFHFAGMPQTPCTPPPTRECGNVRAWRGSEVSAAMYVWAWRGPEVSAASEAGGECGNVCVGRGEAGGECGNVWTWRGPEVDAAMCVGAAGPSERICVAWRGPEVSAAMCVWRGEARSGVRQCGGVARPGGECGNVRWAWAEGECGNVCVGVAEPGGECGNVWAWREAWWRGNVCGRGEACG</sequence>
<name>A0AAE0BBG9_9CHLO</name>
<keyword evidence="1" id="KW-1133">Transmembrane helix</keyword>
<evidence type="ECO:0000313" key="2">
    <source>
        <dbReference type="EMBL" id="KAK3232624.1"/>
    </source>
</evidence>
<dbReference type="Proteomes" id="UP001190700">
    <property type="component" value="Unassembled WGS sequence"/>
</dbReference>
<gene>
    <name evidence="2" type="ORF">CYMTET_57040</name>
</gene>
<keyword evidence="1" id="KW-0472">Membrane</keyword>
<keyword evidence="1" id="KW-0812">Transmembrane</keyword>
<keyword evidence="3" id="KW-1185">Reference proteome</keyword>
<proteinExistence type="predicted"/>